<accession>A0ABR5NAP3</accession>
<proteinExistence type="predicted"/>
<comment type="caution">
    <text evidence="1">The sequence shown here is derived from an EMBL/GenBank/DDBJ whole genome shotgun (WGS) entry which is preliminary data.</text>
</comment>
<reference evidence="1 2" key="1">
    <citation type="submission" date="2015-09" db="EMBL/GenBank/DDBJ databases">
        <title>Genome sequencing project for genomic taxonomy and phylogenomics of Bacillus-like bacteria.</title>
        <authorList>
            <person name="Liu B."/>
            <person name="Wang J."/>
            <person name="Zhu Y."/>
            <person name="Liu G."/>
            <person name="Chen Q."/>
            <person name="Chen Z."/>
            <person name="Lan J."/>
            <person name="Che J."/>
            <person name="Ge C."/>
            <person name="Shi H."/>
            <person name="Pan Z."/>
            <person name="Liu X."/>
        </authorList>
    </citation>
    <scope>NUCLEOTIDE SEQUENCE [LARGE SCALE GENOMIC DNA]</scope>
    <source>
        <strain evidence="1 2">DSM 8552</strain>
    </source>
</reference>
<gene>
    <name evidence="1" type="ORF">AN963_02130</name>
</gene>
<evidence type="ECO:0000313" key="2">
    <source>
        <dbReference type="Proteomes" id="UP000051063"/>
    </source>
</evidence>
<dbReference type="Proteomes" id="UP000051063">
    <property type="component" value="Unassembled WGS sequence"/>
</dbReference>
<organism evidence="1 2">
    <name type="scientific">Brevibacillus choshinensis</name>
    <dbReference type="NCBI Taxonomy" id="54911"/>
    <lineage>
        <taxon>Bacteria</taxon>
        <taxon>Bacillati</taxon>
        <taxon>Bacillota</taxon>
        <taxon>Bacilli</taxon>
        <taxon>Bacillales</taxon>
        <taxon>Paenibacillaceae</taxon>
        <taxon>Brevibacillus</taxon>
    </lineage>
</organism>
<name>A0ABR5NAP3_BRECH</name>
<dbReference type="EMBL" id="LJJB01000007">
    <property type="protein sequence ID" value="KQL48622.1"/>
    <property type="molecule type" value="Genomic_DNA"/>
</dbReference>
<protein>
    <submittedName>
        <fullName evidence="1">Uncharacterized protein</fullName>
    </submittedName>
</protein>
<sequence length="83" mass="9527">MSVNALSPKTVTTKPFLTEHSFGRKSKKLWFFSLTPPRCLAIIRRNTLYSDNNNIEKIVIIAGYDEEDARQLFNREPGLLRTG</sequence>
<keyword evidence="2" id="KW-1185">Reference proteome</keyword>
<evidence type="ECO:0000313" key="1">
    <source>
        <dbReference type="EMBL" id="KQL48622.1"/>
    </source>
</evidence>